<gene>
    <name evidence="2" type="ORF">FWK35_00004635</name>
</gene>
<keyword evidence="1" id="KW-0812">Transmembrane</keyword>
<keyword evidence="3" id="KW-1185">Reference proteome</keyword>
<proteinExistence type="predicted"/>
<reference evidence="2 3" key="1">
    <citation type="submission" date="2019-08" db="EMBL/GenBank/DDBJ databases">
        <title>Whole genome of Aphis craccivora.</title>
        <authorList>
            <person name="Voronova N.V."/>
            <person name="Shulinski R.S."/>
            <person name="Bandarenka Y.V."/>
            <person name="Zhorov D.G."/>
            <person name="Warner D."/>
        </authorList>
    </citation>
    <scope>NUCLEOTIDE SEQUENCE [LARGE SCALE GENOMIC DNA]</scope>
    <source>
        <strain evidence="2">180601</strain>
        <tissue evidence="2">Whole Body</tissue>
    </source>
</reference>
<keyword evidence="1" id="KW-1133">Transmembrane helix</keyword>
<feature type="transmembrane region" description="Helical" evidence="1">
    <location>
        <begin position="20"/>
        <end position="38"/>
    </location>
</feature>
<protein>
    <submittedName>
        <fullName evidence="2">Peptide transporter family 1-like</fullName>
    </submittedName>
</protein>
<evidence type="ECO:0000313" key="3">
    <source>
        <dbReference type="Proteomes" id="UP000478052"/>
    </source>
</evidence>
<sequence length="90" mass="10799">MLRLSCDIFLRTYNKIMNNCPMRMYFVIIMEFLERFSFSSLRSALSFYIRDVLLYNERQSVDIYHVFMMLCYLSAIIGGLVGNSDYDKYK</sequence>
<comment type="caution">
    <text evidence="2">The sequence shown here is derived from an EMBL/GenBank/DDBJ whole genome shotgun (WGS) entry which is preliminary data.</text>
</comment>
<dbReference type="Gene3D" id="1.20.1250.20">
    <property type="entry name" value="MFS general substrate transporter like domains"/>
    <property type="match status" value="1"/>
</dbReference>
<evidence type="ECO:0000256" key="1">
    <source>
        <dbReference type="SAM" id="Phobius"/>
    </source>
</evidence>
<dbReference type="OrthoDB" id="8904098at2759"/>
<keyword evidence="1" id="KW-0472">Membrane</keyword>
<name>A0A6G0YWK9_APHCR</name>
<dbReference type="EMBL" id="VUJU01002185">
    <property type="protein sequence ID" value="KAF0762243.1"/>
    <property type="molecule type" value="Genomic_DNA"/>
</dbReference>
<feature type="transmembrane region" description="Helical" evidence="1">
    <location>
        <begin position="63"/>
        <end position="82"/>
    </location>
</feature>
<evidence type="ECO:0000313" key="2">
    <source>
        <dbReference type="EMBL" id="KAF0762243.1"/>
    </source>
</evidence>
<accession>A0A6G0YWK9</accession>
<dbReference type="AlphaFoldDB" id="A0A6G0YWK9"/>
<dbReference type="InterPro" id="IPR036259">
    <property type="entry name" value="MFS_trans_sf"/>
</dbReference>
<organism evidence="2 3">
    <name type="scientific">Aphis craccivora</name>
    <name type="common">Cowpea aphid</name>
    <dbReference type="NCBI Taxonomy" id="307492"/>
    <lineage>
        <taxon>Eukaryota</taxon>
        <taxon>Metazoa</taxon>
        <taxon>Ecdysozoa</taxon>
        <taxon>Arthropoda</taxon>
        <taxon>Hexapoda</taxon>
        <taxon>Insecta</taxon>
        <taxon>Pterygota</taxon>
        <taxon>Neoptera</taxon>
        <taxon>Paraneoptera</taxon>
        <taxon>Hemiptera</taxon>
        <taxon>Sternorrhyncha</taxon>
        <taxon>Aphidomorpha</taxon>
        <taxon>Aphidoidea</taxon>
        <taxon>Aphididae</taxon>
        <taxon>Aphidini</taxon>
        <taxon>Aphis</taxon>
        <taxon>Aphis</taxon>
    </lineage>
</organism>
<dbReference type="Proteomes" id="UP000478052">
    <property type="component" value="Unassembled WGS sequence"/>
</dbReference>